<comment type="caution">
    <text evidence="2">The sequence shown here is derived from an EMBL/GenBank/DDBJ whole genome shotgun (WGS) entry which is preliminary data.</text>
</comment>
<dbReference type="EMBL" id="LVYI01000015">
    <property type="protein sequence ID" value="OAP54080.1"/>
    <property type="molecule type" value="Genomic_DNA"/>
</dbReference>
<proteinExistence type="predicted"/>
<feature type="compositionally biased region" description="Basic and acidic residues" evidence="1">
    <location>
        <begin position="44"/>
        <end position="56"/>
    </location>
</feature>
<keyword evidence="3" id="KW-1185">Reference proteome</keyword>
<gene>
    <name evidence="2" type="ORF">AYL99_11614</name>
</gene>
<organism evidence="2 3">
    <name type="scientific">Fonsecaea erecta</name>
    <dbReference type="NCBI Taxonomy" id="1367422"/>
    <lineage>
        <taxon>Eukaryota</taxon>
        <taxon>Fungi</taxon>
        <taxon>Dikarya</taxon>
        <taxon>Ascomycota</taxon>
        <taxon>Pezizomycotina</taxon>
        <taxon>Eurotiomycetes</taxon>
        <taxon>Chaetothyriomycetidae</taxon>
        <taxon>Chaetothyriales</taxon>
        <taxon>Herpotrichiellaceae</taxon>
        <taxon>Fonsecaea</taxon>
    </lineage>
</organism>
<feature type="region of interest" description="Disordered" evidence="1">
    <location>
        <begin position="40"/>
        <end position="59"/>
    </location>
</feature>
<dbReference type="Proteomes" id="UP000078343">
    <property type="component" value="Unassembled WGS sequence"/>
</dbReference>
<evidence type="ECO:0000313" key="3">
    <source>
        <dbReference type="Proteomes" id="UP000078343"/>
    </source>
</evidence>
<protein>
    <submittedName>
        <fullName evidence="2">Uncharacterized protein</fullName>
    </submittedName>
</protein>
<evidence type="ECO:0000256" key="1">
    <source>
        <dbReference type="SAM" id="MobiDB-lite"/>
    </source>
</evidence>
<name>A0A178Z2T8_9EURO</name>
<dbReference type="GeneID" id="30015782"/>
<sequence>MYLRNRVDNITDRALLAEIDDLRKPIAFNETILRTVLPSLLDNPGDRRTRESDTQHRKSSGIRITLLKEWRKRVDNITDPALLAAIDDLRYDISFEETVLQTILRSLLDKPGTDGREG</sequence>
<dbReference type="RefSeq" id="XP_018687447.1">
    <property type="nucleotide sequence ID" value="XM_018843120.1"/>
</dbReference>
<accession>A0A178Z2T8</accession>
<reference evidence="2 3" key="1">
    <citation type="submission" date="2016-04" db="EMBL/GenBank/DDBJ databases">
        <title>Draft genome of Fonsecaea erecta CBS 125763.</title>
        <authorList>
            <person name="Weiss V.A."/>
            <person name="Vicente V.A."/>
            <person name="Raittz R.T."/>
            <person name="Moreno L.F."/>
            <person name="De Souza E.M."/>
            <person name="Pedrosa F.O."/>
            <person name="Steffens M.B."/>
            <person name="Faoro H."/>
            <person name="Tadra-Sfeir M.Z."/>
            <person name="Najafzadeh M.J."/>
            <person name="Felipe M.S."/>
            <person name="Teixeira M."/>
            <person name="Sun J."/>
            <person name="Xi L."/>
            <person name="Gomes R."/>
            <person name="De Azevedo C.M."/>
            <person name="Salgado C.G."/>
            <person name="Da Silva M.B."/>
            <person name="Nascimento M.F."/>
            <person name="Queiroz-Telles F."/>
            <person name="Attili D.S."/>
            <person name="Gorbushina A."/>
        </authorList>
    </citation>
    <scope>NUCLEOTIDE SEQUENCE [LARGE SCALE GENOMIC DNA]</scope>
    <source>
        <strain evidence="2 3">CBS 125763</strain>
    </source>
</reference>
<evidence type="ECO:0000313" key="2">
    <source>
        <dbReference type="EMBL" id="OAP54080.1"/>
    </source>
</evidence>
<dbReference type="AlphaFoldDB" id="A0A178Z2T8"/>